<dbReference type="GO" id="GO:0003700">
    <property type="term" value="F:DNA-binding transcription factor activity"/>
    <property type="evidence" value="ECO:0007669"/>
    <property type="project" value="TreeGrafter"/>
</dbReference>
<dbReference type="AlphaFoldDB" id="A0A3M9Y2R6"/>
<dbReference type="GeneID" id="39605607"/>
<organism evidence="3 4">
    <name type="scientific">Verticillium nonalfalfae</name>
    <dbReference type="NCBI Taxonomy" id="1051616"/>
    <lineage>
        <taxon>Eukaryota</taxon>
        <taxon>Fungi</taxon>
        <taxon>Dikarya</taxon>
        <taxon>Ascomycota</taxon>
        <taxon>Pezizomycotina</taxon>
        <taxon>Sordariomycetes</taxon>
        <taxon>Hypocreomycetidae</taxon>
        <taxon>Glomerellales</taxon>
        <taxon>Plectosphaerellaceae</taxon>
        <taxon>Verticillium</taxon>
    </lineage>
</organism>
<evidence type="ECO:0000313" key="3">
    <source>
        <dbReference type="EMBL" id="RNJ53440.1"/>
    </source>
</evidence>
<dbReference type="InterPro" id="IPR021858">
    <property type="entry name" value="Fun_TF"/>
</dbReference>
<gene>
    <name evidence="3" type="ORF">D7B24_001918</name>
</gene>
<reference evidence="3 4" key="1">
    <citation type="submission" date="2018-10" db="EMBL/GenBank/DDBJ databases">
        <title>Genome sequence of Verticillium nonalfalfae VnAa140.</title>
        <authorList>
            <person name="Stajich J.E."/>
            <person name="Kasson M.T."/>
        </authorList>
    </citation>
    <scope>NUCLEOTIDE SEQUENCE [LARGE SCALE GENOMIC DNA]</scope>
    <source>
        <strain evidence="3 4">VnAa140</strain>
    </source>
</reference>
<comment type="subcellular location">
    <subcellularLocation>
        <location evidence="1">Nucleus</location>
    </subcellularLocation>
</comment>
<comment type="caution">
    <text evidence="3">The sequence shown here is derived from an EMBL/GenBank/DDBJ whole genome shotgun (WGS) entry which is preliminary data.</text>
</comment>
<dbReference type="RefSeq" id="XP_028491598.1">
    <property type="nucleotide sequence ID" value="XM_028636137.1"/>
</dbReference>
<protein>
    <submittedName>
        <fullName evidence="3">Uncharacterized protein</fullName>
    </submittedName>
</protein>
<dbReference type="STRING" id="1051616.A0A3M9Y2R6"/>
<dbReference type="PANTHER" id="PTHR37534:SF17">
    <property type="entry name" value="ZN(2)-C6 FUNGAL-TYPE DOMAIN-CONTAINING PROTEIN"/>
    <property type="match status" value="1"/>
</dbReference>
<name>A0A3M9Y2R6_9PEZI</name>
<dbReference type="GO" id="GO:0000976">
    <property type="term" value="F:transcription cis-regulatory region binding"/>
    <property type="evidence" value="ECO:0007669"/>
    <property type="project" value="TreeGrafter"/>
</dbReference>
<dbReference type="GO" id="GO:0005634">
    <property type="term" value="C:nucleus"/>
    <property type="evidence" value="ECO:0007669"/>
    <property type="project" value="UniProtKB-SubCell"/>
</dbReference>
<dbReference type="GO" id="GO:0045944">
    <property type="term" value="P:positive regulation of transcription by RNA polymerase II"/>
    <property type="evidence" value="ECO:0007669"/>
    <property type="project" value="TreeGrafter"/>
</dbReference>
<proteinExistence type="predicted"/>
<sequence>MFEMSEEGHSMLWPRLALPIQQPHGHSGFACLQGKEEECIANITITRTIEPIFVFINTMYRFLSFNLRVSSGPSRSRDHGFGAVCDHIAPVMVVLDFAGNGYRDVILPLAMQNDVLRRAISVVAAFHLAQKAPHLQHTALAGHQAIVQKLRRDSLMLRPDQLFTPYTWATIVVLLVGETITGADNFVYLLEMLTCLRQSPEAIAALPLALRDFFVQQVKMFELFGFPLSDETKGLDVLQKPPDNYMDFIAYPSLSPGSELQSNVQIMRGAIRDACELYRRRALSSPSTEDSVSLVEWLRQRVLPLDAHTPGAHALVWPYFIAAAESSIPEHREFFSGRLKDLHQFTGFGSITTALQALETIWAMQGIKRWTEIMSKDFHVLVM</sequence>
<evidence type="ECO:0000256" key="1">
    <source>
        <dbReference type="ARBA" id="ARBA00004123"/>
    </source>
</evidence>
<dbReference type="PANTHER" id="PTHR37534">
    <property type="entry name" value="TRANSCRIPTIONAL ACTIVATOR PROTEIN UGA3"/>
    <property type="match status" value="1"/>
</dbReference>
<dbReference type="Pfam" id="PF11951">
    <property type="entry name" value="Fungal_trans_2"/>
    <property type="match status" value="2"/>
</dbReference>
<accession>A0A3M9Y2R6</accession>
<keyword evidence="2" id="KW-0539">Nucleus</keyword>
<evidence type="ECO:0000256" key="2">
    <source>
        <dbReference type="ARBA" id="ARBA00023242"/>
    </source>
</evidence>
<dbReference type="EMBL" id="RBVV01000141">
    <property type="protein sequence ID" value="RNJ53440.1"/>
    <property type="molecule type" value="Genomic_DNA"/>
</dbReference>
<evidence type="ECO:0000313" key="4">
    <source>
        <dbReference type="Proteomes" id="UP000267145"/>
    </source>
</evidence>
<dbReference type="Proteomes" id="UP000267145">
    <property type="component" value="Unassembled WGS sequence"/>
</dbReference>
<keyword evidence="4" id="KW-1185">Reference proteome</keyword>